<dbReference type="Proteomes" id="UP001152747">
    <property type="component" value="Unassembled WGS sequence"/>
</dbReference>
<dbReference type="Gene3D" id="1.10.600.10">
    <property type="entry name" value="Farnesyl Diphosphate Synthase"/>
    <property type="match status" value="1"/>
</dbReference>
<dbReference type="EMBL" id="CANHGI010000001">
    <property type="protein sequence ID" value="CAI5438140.1"/>
    <property type="molecule type" value="Genomic_DNA"/>
</dbReference>
<dbReference type="GO" id="GO:0045337">
    <property type="term" value="P:farnesyl diphosphate biosynthetic process"/>
    <property type="evidence" value="ECO:0007669"/>
    <property type="project" value="TreeGrafter"/>
</dbReference>
<dbReference type="GO" id="GO:0042811">
    <property type="term" value="P:pheromone biosynthetic process"/>
    <property type="evidence" value="ECO:0007669"/>
    <property type="project" value="UniProtKB-ARBA"/>
</dbReference>
<dbReference type="Pfam" id="PF00348">
    <property type="entry name" value="polyprenyl_synt"/>
    <property type="match status" value="1"/>
</dbReference>
<dbReference type="SFLD" id="SFLDS00005">
    <property type="entry name" value="Isoprenoid_Synthase_Type_I"/>
    <property type="match status" value="1"/>
</dbReference>
<evidence type="ECO:0000313" key="9">
    <source>
        <dbReference type="Proteomes" id="UP001152747"/>
    </source>
</evidence>
<protein>
    <recommendedName>
        <fullName evidence="6">Farnesyl pyrophosphate synthase</fullName>
    </recommendedName>
</protein>
<reference evidence="8" key="1">
    <citation type="submission" date="2022-11" db="EMBL/GenBank/DDBJ databases">
        <authorList>
            <person name="Kikuchi T."/>
        </authorList>
    </citation>
    <scope>NUCLEOTIDE SEQUENCE</scope>
    <source>
        <strain evidence="8">PS1010</strain>
    </source>
</reference>
<dbReference type="GO" id="GO:0004161">
    <property type="term" value="F:dimethylallyltranstransferase activity"/>
    <property type="evidence" value="ECO:0007669"/>
    <property type="project" value="TreeGrafter"/>
</dbReference>
<evidence type="ECO:0000256" key="7">
    <source>
        <dbReference type="RuleBase" id="RU004466"/>
    </source>
</evidence>
<keyword evidence="9" id="KW-1185">Reference proteome</keyword>
<dbReference type="SFLD" id="SFLDG01017">
    <property type="entry name" value="Polyprenyl_Transferase_Like"/>
    <property type="match status" value="1"/>
</dbReference>
<gene>
    <name evidence="8" type="ORF">CAMP_LOCUS777</name>
</gene>
<evidence type="ECO:0000256" key="3">
    <source>
        <dbReference type="ARBA" id="ARBA00022723"/>
    </source>
</evidence>
<name>A0A9P1MTC3_9PELO</name>
<evidence type="ECO:0000256" key="2">
    <source>
        <dbReference type="ARBA" id="ARBA00022679"/>
    </source>
</evidence>
<dbReference type="AlphaFoldDB" id="A0A9P1MTC3"/>
<comment type="similarity">
    <text evidence="7">Belongs to the FPP/GGPP synthase family.</text>
</comment>
<comment type="caution">
    <text evidence="8">The sequence shown here is derived from an EMBL/GenBank/DDBJ whole genome shotgun (WGS) entry which is preliminary data.</text>
</comment>
<organism evidence="8 9">
    <name type="scientific">Caenorhabditis angaria</name>
    <dbReference type="NCBI Taxonomy" id="860376"/>
    <lineage>
        <taxon>Eukaryota</taxon>
        <taxon>Metazoa</taxon>
        <taxon>Ecdysozoa</taxon>
        <taxon>Nematoda</taxon>
        <taxon>Chromadorea</taxon>
        <taxon>Rhabditida</taxon>
        <taxon>Rhabditina</taxon>
        <taxon>Rhabditomorpha</taxon>
        <taxon>Rhabditoidea</taxon>
        <taxon>Rhabditidae</taxon>
        <taxon>Peloderinae</taxon>
        <taxon>Caenorhabditis</taxon>
    </lineage>
</organism>
<dbReference type="SUPFAM" id="SSF48576">
    <property type="entry name" value="Terpenoid synthases"/>
    <property type="match status" value="1"/>
</dbReference>
<dbReference type="PANTHER" id="PTHR11525">
    <property type="entry name" value="FARNESYL-PYROPHOSPHATE SYNTHETASE"/>
    <property type="match status" value="1"/>
</dbReference>
<dbReference type="InterPro" id="IPR039702">
    <property type="entry name" value="FPS1-like"/>
</dbReference>
<keyword evidence="4" id="KW-0460">Magnesium</keyword>
<evidence type="ECO:0000256" key="5">
    <source>
        <dbReference type="ARBA" id="ARBA00033740"/>
    </source>
</evidence>
<dbReference type="GO" id="GO:0004337">
    <property type="term" value="F:(2E,6E)-farnesyl diphosphate synthase activity"/>
    <property type="evidence" value="ECO:0007669"/>
    <property type="project" value="TreeGrafter"/>
</dbReference>
<evidence type="ECO:0000256" key="1">
    <source>
        <dbReference type="ARBA" id="ARBA00001946"/>
    </source>
</evidence>
<keyword evidence="2 7" id="KW-0808">Transferase</keyword>
<evidence type="ECO:0000256" key="4">
    <source>
        <dbReference type="ARBA" id="ARBA00022842"/>
    </source>
</evidence>
<dbReference type="GO" id="GO:0046872">
    <property type="term" value="F:metal ion binding"/>
    <property type="evidence" value="ECO:0007669"/>
    <property type="project" value="UniProtKB-KW"/>
</dbReference>
<dbReference type="GO" id="GO:0005737">
    <property type="term" value="C:cytoplasm"/>
    <property type="evidence" value="ECO:0007669"/>
    <property type="project" value="TreeGrafter"/>
</dbReference>
<comment type="pathway">
    <text evidence="5">Pheromone biosynthesis.</text>
</comment>
<dbReference type="PANTHER" id="PTHR11525:SF0">
    <property type="entry name" value="FARNESYL PYROPHOSPHATE SYNTHASE"/>
    <property type="match status" value="1"/>
</dbReference>
<dbReference type="CDD" id="cd00685">
    <property type="entry name" value="Trans_IPPS_HT"/>
    <property type="match status" value="1"/>
</dbReference>
<proteinExistence type="inferred from homology"/>
<dbReference type="PROSITE" id="PS00723">
    <property type="entry name" value="POLYPRENYL_SYNTHASE_1"/>
    <property type="match status" value="1"/>
</dbReference>
<dbReference type="InterPro" id="IPR008949">
    <property type="entry name" value="Isoprenoid_synthase_dom_sf"/>
</dbReference>
<dbReference type="OrthoDB" id="10257492at2759"/>
<dbReference type="InterPro" id="IPR033749">
    <property type="entry name" value="Polyprenyl_synt_CS"/>
</dbReference>
<evidence type="ECO:0000256" key="6">
    <source>
        <dbReference type="ARBA" id="ARBA00034546"/>
    </source>
</evidence>
<comment type="cofactor">
    <cofactor evidence="1">
        <name>Mg(2+)</name>
        <dbReference type="ChEBI" id="CHEBI:18420"/>
    </cofactor>
</comment>
<dbReference type="InterPro" id="IPR000092">
    <property type="entry name" value="Polyprenyl_synt"/>
</dbReference>
<keyword evidence="3" id="KW-0479">Metal-binding</keyword>
<sequence>MSLSRKLVEAALGDVKKKFVSVVCSKLPYDGPEYDLVQYRMRNLFDNTVLGGKYSRASLCIDATRALQPHLKDETEELKAVAQAATTLEIIQSFYLIADDIMDSSETRRGKQCWYKREGVGMSAINDAFIMDSCVEDILRHSLPGHVNIDRLCDAYRKSKQKTLVGQMLDTSSAFAVESFTWDRYELLVENKTAHYSIYHPLQMALLMSDVLAYHANVKRVAYQIGFLFQAQDDFLDVYGDPSVTGKIGTDIQDGKCTWLAVRALQKMEKADDREMFERFKTIFGKANPEQIAEVKQIYEKLGVASEFKKFEQHFAGEIMKSIDDIPEFISPIRPVLETFTKKMVKRNA</sequence>
<evidence type="ECO:0000313" key="8">
    <source>
        <dbReference type="EMBL" id="CAI5438140.1"/>
    </source>
</evidence>
<accession>A0A9P1MTC3</accession>